<gene>
    <name evidence="1" type="ORF">AC578_2990</name>
</gene>
<evidence type="ECO:0000313" key="2">
    <source>
        <dbReference type="Proteomes" id="UP000070133"/>
    </source>
</evidence>
<keyword evidence="2" id="KW-1185">Reference proteome</keyword>
<dbReference type="Proteomes" id="UP000070133">
    <property type="component" value="Unassembled WGS sequence"/>
</dbReference>
<organism evidence="1 2">
    <name type="scientific">Pseudocercospora eumusae</name>
    <dbReference type="NCBI Taxonomy" id="321146"/>
    <lineage>
        <taxon>Eukaryota</taxon>
        <taxon>Fungi</taxon>
        <taxon>Dikarya</taxon>
        <taxon>Ascomycota</taxon>
        <taxon>Pezizomycotina</taxon>
        <taxon>Dothideomycetes</taxon>
        <taxon>Dothideomycetidae</taxon>
        <taxon>Mycosphaerellales</taxon>
        <taxon>Mycosphaerellaceae</taxon>
        <taxon>Pseudocercospora</taxon>
    </lineage>
</organism>
<name>A0A139GXB9_9PEZI</name>
<protein>
    <submittedName>
        <fullName evidence="1">Uncharacterized protein</fullName>
    </submittedName>
</protein>
<dbReference type="EMBL" id="LFZN01000258">
    <property type="protein sequence ID" value="KXS94778.1"/>
    <property type="molecule type" value="Genomic_DNA"/>
</dbReference>
<reference evidence="1 2" key="1">
    <citation type="submission" date="2015-07" db="EMBL/GenBank/DDBJ databases">
        <title>Comparative genomics of the Sigatoka disease complex on banana suggests a link between parallel evolutionary changes in Pseudocercospora fijiensis and Pseudocercospora eumusae and increased virulence on the banana host.</title>
        <authorList>
            <person name="Chang T.-C."/>
            <person name="Salvucci A."/>
            <person name="Crous P.W."/>
            <person name="Stergiopoulos I."/>
        </authorList>
    </citation>
    <scope>NUCLEOTIDE SEQUENCE [LARGE SCALE GENOMIC DNA]</scope>
    <source>
        <strain evidence="1 2">CBS 114824</strain>
    </source>
</reference>
<sequence>MSQNFLAFSIIPEAVAHELCARAARELAASAPTSTRELCDHFQPTPAVVEIMTIVRQQQGRNIARLKPGVDTDHQKRLPLPLADSYAWAPPNQAKHQLFE</sequence>
<proteinExistence type="predicted"/>
<evidence type="ECO:0000313" key="1">
    <source>
        <dbReference type="EMBL" id="KXS94778.1"/>
    </source>
</evidence>
<comment type="caution">
    <text evidence="1">The sequence shown here is derived from an EMBL/GenBank/DDBJ whole genome shotgun (WGS) entry which is preliminary data.</text>
</comment>
<dbReference type="AlphaFoldDB" id="A0A139GXB9"/>
<accession>A0A139GXB9</accession>